<evidence type="ECO:0000313" key="2">
    <source>
        <dbReference type="WBParaSite" id="Hba_05335"/>
    </source>
</evidence>
<name>A0A1I7WJY0_HETBA</name>
<keyword evidence="1" id="KW-1185">Reference proteome</keyword>
<reference evidence="2" key="1">
    <citation type="submission" date="2016-11" db="UniProtKB">
        <authorList>
            <consortium name="WormBaseParasite"/>
        </authorList>
    </citation>
    <scope>IDENTIFICATION</scope>
</reference>
<proteinExistence type="predicted"/>
<protein>
    <submittedName>
        <fullName evidence="2">NADH dehydrogenase subunit 1</fullName>
    </submittedName>
</protein>
<dbReference type="WBParaSite" id="Hba_05335">
    <property type="protein sequence ID" value="Hba_05335"/>
    <property type="gene ID" value="Hba_05335"/>
</dbReference>
<evidence type="ECO:0000313" key="1">
    <source>
        <dbReference type="Proteomes" id="UP000095283"/>
    </source>
</evidence>
<dbReference type="Proteomes" id="UP000095283">
    <property type="component" value="Unplaced"/>
</dbReference>
<dbReference type="AlphaFoldDB" id="A0A1I7WJY0"/>
<organism evidence="1 2">
    <name type="scientific">Heterorhabditis bacteriophora</name>
    <name type="common">Entomopathogenic nematode worm</name>
    <dbReference type="NCBI Taxonomy" id="37862"/>
    <lineage>
        <taxon>Eukaryota</taxon>
        <taxon>Metazoa</taxon>
        <taxon>Ecdysozoa</taxon>
        <taxon>Nematoda</taxon>
        <taxon>Chromadorea</taxon>
        <taxon>Rhabditida</taxon>
        <taxon>Rhabditina</taxon>
        <taxon>Rhabditomorpha</taxon>
        <taxon>Strongyloidea</taxon>
        <taxon>Heterorhabditidae</taxon>
        <taxon>Heterorhabditis</taxon>
    </lineage>
</organism>
<sequence>MPIYIYIYVMYIEVVKLLLFY</sequence>
<accession>A0A1I7WJY0</accession>